<gene>
    <name evidence="2" type="ORF">HUG12_16560</name>
</gene>
<dbReference type="OrthoDB" id="259294at2157"/>
<dbReference type="InterPro" id="IPR032466">
    <property type="entry name" value="Metal_Hydrolase"/>
</dbReference>
<dbReference type="RefSeq" id="WP_179269840.1">
    <property type="nucleotide sequence ID" value="NZ_CP058579.1"/>
</dbReference>
<dbReference type="InterPro" id="IPR006680">
    <property type="entry name" value="Amidohydro-rel"/>
</dbReference>
<dbReference type="Proteomes" id="UP000509626">
    <property type="component" value="Chromosome"/>
</dbReference>
<dbReference type="Gene3D" id="3.20.20.140">
    <property type="entry name" value="Metal-dependent hydrolases"/>
    <property type="match status" value="1"/>
</dbReference>
<sequence length="276" mass="30209">MLELEHGFRVVDVHAQLDPDEQAVATHGRDISPERLQREMHQAGVVRAAVSPGPRPRGEGYLRANNAVARLSVERPFVAMARLNGPRRVGASAGSRLRNLAAVPGDHHAEPGDVEQYAYDHRFHGFVVDPTHDGLPTEAVLEQIGATDSPVLLHSSERVPPAAVAESVLEYDFPVVLTSFGGFPLDRARMDEALALLDSYDDLHLDTSFVRYREVLERGLLEHPDRVLFGSGAPDTHPDVGVMEVLTLDVPEDLMTRAFTKNPVRLFPGLATGAED</sequence>
<keyword evidence="3" id="KW-1185">Reference proteome</keyword>
<dbReference type="SUPFAM" id="SSF51556">
    <property type="entry name" value="Metallo-dependent hydrolases"/>
    <property type="match status" value="1"/>
</dbReference>
<evidence type="ECO:0000259" key="1">
    <source>
        <dbReference type="Pfam" id="PF04909"/>
    </source>
</evidence>
<protein>
    <submittedName>
        <fullName evidence="2">Amidohydrolase family protein</fullName>
    </submittedName>
</protein>
<feature type="domain" description="Amidohydrolase-related" evidence="1">
    <location>
        <begin position="30"/>
        <end position="268"/>
    </location>
</feature>
<dbReference type="KEGG" id="halu:HUG12_16560"/>
<evidence type="ECO:0000313" key="2">
    <source>
        <dbReference type="EMBL" id="QLG63255.1"/>
    </source>
</evidence>
<evidence type="ECO:0000313" key="3">
    <source>
        <dbReference type="Proteomes" id="UP000509626"/>
    </source>
</evidence>
<keyword evidence="2" id="KW-0378">Hydrolase</keyword>
<accession>A0A7D5LD91</accession>
<organism evidence="2 3">
    <name type="scientific">Halorarum salinum</name>
    <dbReference type="NCBI Taxonomy" id="2743089"/>
    <lineage>
        <taxon>Archaea</taxon>
        <taxon>Methanobacteriati</taxon>
        <taxon>Methanobacteriota</taxon>
        <taxon>Stenosarchaea group</taxon>
        <taxon>Halobacteria</taxon>
        <taxon>Halobacteriales</taxon>
        <taxon>Haloferacaceae</taxon>
        <taxon>Halorarum</taxon>
    </lineage>
</organism>
<dbReference type="GeneID" id="56039105"/>
<dbReference type="AlphaFoldDB" id="A0A7D5LD91"/>
<dbReference type="GO" id="GO:0016787">
    <property type="term" value="F:hydrolase activity"/>
    <property type="evidence" value="ECO:0007669"/>
    <property type="project" value="UniProtKB-KW"/>
</dbReference>
<name>A0A7D5LD91_9EURY</name>
<reference evidence="2 3" key="1">
    <citation type="submission" date="2020-06" db="EMBL/GenBank/DDBJ databases">
        <title>NJ-3-1, isolated from saline soil.</title>
        <authorList>
            <person name="Cui H.L."/>
            <person name="Shi X."/>
        </authorList>
    </citation>
    <scope>NUCLEOTIDE SEQUENCE [LARGE SCALE GENOMIC DNA]</scope>
    <source>
        <strain evidence="2 3">NJ-3-1</strain>
    </source>
</reference>
<dbReference type="EMBL" id="CP058579">
    <property type="protein sequence ID" value="QLG63255.1"/>
    <property type="molecule type" value="Genomic_DNA"/>
</dbReference>
<dbReference type="PROSITE" id="PS50007">
    <property type="entry name" value="PIPLC_X_DOMAIN"/>
    <property type="match status" value="1"/>
</dbReference>
<proteinExistence type="predicted"/>
<dbReference type="Pfam" id="PF04909">
    <property type="entry name" value="Amidohydro_2"/>
    <property type="match status" value="1"/>
</dbReference>